<dbReference type="AlphaFoldDB" id="A0A2P2NM38"/>
<name>A0A2P2NM38_RHIMU</name>
<proteinExistence type="predicted"/>
<evidence type="ECO:0000313" key="1">
    <source>
        <dbReference type="EMBL" id="MBX43525.1"/>
    </source>
</evidence>
<sequence>MVKSLSKCLIAKANTEQRTLLLAYCQGPHEAHTAFEVVDHRISGWIAFFDWWNLNEVLSPINFNSPIALILLQDPELGLFMSLTLSDVLQTSFSLWE</sequence>
<protein>
    <submittedName>
        <fullName evidence="1">Uncharacterized protein</fullName>
    </submittedName>
</protein>
<reference evidence="1" key="1">
    <citation type="submission" date="2018-02" db="EMBL/GenBank/DDBJ databases">
        <title>Rhizophora mucronata_Transcriptome.</title>
        <authorList>
            <person name="Meera S.P."/>
            <person name="Sreeshan A."/>
            <person name="Augustine A."/>
        </authorList>
    </citation>
    <scope>NUCLEOTIDE SEQUENCE</scope>
    <source>
        <tissue evidence="1">Leaf</tissue>
    </source>
</reference>
<dbReference type="EMBL" id="GGEC01063041">
    <property type="protein sequence ID" value="MBX43525.1"/>
    <property type="molecule type" value="Transcribed_RNA"/>
</dbReference>
<organism evidence="1">
    <name type="scientific">Rhizophora mucronata</name>
    <name type="common">Asiatic mangrove</name>
    <dbReference type="NCBI Taxonomy" id="61149"/>
    <lineage>
        <taxon>Eukaryota</taxon>
        <taxon>Viridiplantae</taxon>
        <taxon>Streptophyta</taxon>
        <taxon>Embryophyta</taxon>
        <taxon>Tracheophyta</taxon>
        <taxon>Spermatophyta</taxon>
        <taxon>Magnoliopsida</taxon>
        <taxon>eudicotyledons</taxon>
        <taxon>Gunneridae</taxon>
        <taxon>Pentapetalae</taxon>
        <taxon>rosids</taxon>
        <taxon>fabids</taxon>
        <taxon>Malpighiales</taxon>
        <taxon>Rhizophoraceae</taxon>
        <taxon>Rhizophora</taxon>
    </lineage>
</organism>
<accession>A0A2P2NM38</accession>